<name>A0A8X6TNT1_NEPPI</name>
<evidence type="ECO:0000256" key="1">
    <source>
        <dbReference type="SAM" id="MobiDB-lite"/>
    </source>
</evidence>
<sequence>MTKQHASERSKRKLREKQTTEKKIDKNRRRESYHGLEVVQRRGHPLTLSSAESPGGGRNAERGRRDSQRGEPSLIGISVSTGLGEHPIPKSQCAGVEEGAGMPEQGRIPRRAPPWARALSLDGAPSTNGS</sequence>
<comment type="caution">
    <text evidence="2">The sequence shown here is derived from an EMBL/GenBank/DDBJ whole genome shotgun (WGS) entry which is preliminary data.</text>
</comment>
<reference evidence="2" key="1">
    <citation type="submission" date="2020-08" db="EMBL/GenBank/DDBJ databases">
        <title>Multicomponent nature underlies the extraordinary mechanical properties of spider dragline silk.</title>
        <authorList>
            <person name="Kono N."/>
            <person name="Nakamura H."/>
            <person name="Mori M."/>
            <person name="Yoshida Y."/>
            <person name="Ohtoshi R."/>
            <person name="Malay A.D."/>
            <person name="Moran D.A.P."/>
            <person name="Tomita M."/>
            <person name="Numata K."/>
            <person name="Arakawa K."/>
        </authorList>
    </citation>
    <scope>NUCLEOTIDE SEQUENCE</scope>
</reference>
<gene>
    <name evidence="2" type="ORF">NPIL_539061</name>
</gene>
<organism evidence="2 3">
    <name type="scientific">Nephila pilipes</name>
    <name type="common">Giant wood spider</name>
    <name type="synonym">Nephila maculata</name>
    <dbReference type="NCBI Taxonomy" id="299642"/>
    <lineage>
        <taxon>Eukaryota</taxon>
        <taxon>Metazoa</taxon>
        <taxon>Ecdysozoa</taxon>
        <taxon>Arthropoda</taxon>
        <taxon>Chelicerata</taxon>
        <taxon>Arachnida</taxon>
        <taxon>Araneae</taxon>
        <taxon>Araneomorphae</taxon>
        <taxon>Entelegynae</taxon>
        <taxon>Araneoidea</taxon>
        <taxon>Nephilidae</taxon>
        <taxon>Nephila</taxon>
    </lineage>
</organism>
<evidence type="ECO:0000313" key="2">
    <source>
        <dbReference type="EMBL" id="GFT39669.1"/>
    </source>
</evidence>
<dbReference type="Proteomes" id="UP000887013">
    <property type="component" value="Unassembled WGS sequence"/>
</dbReference>
<feature type="compositionally biased region" description="Basic and acidic residues" evidence="1">
    <location>
        <begin position="16"/>
        <end position="34"/>
    </location>
</feature>
<keyword evidence="3" id="KW-1185">Reference proteome</keyword>
<dbReference type="AlphaFoldDB" id="A0A8X6TNT1"/>
<feature type="compositionally biased region" description="Basic and acidic residues" evidence="1">
    <location>
        <begin position="59"/>
        <end position="69"/>
    </location>
</feature>
<proteinExistence type="predicted"/>
<evidence type="ECO:0000313" key="3">
    <source>
        <dbReference type="Proteomes" id="UP000887013"/>
    </source>
</evidence>
<dbReference type="EMBL" id="BMAW01063307">
    <property type="protein sequence ID" value="GFT39669.1"/>
    <property type="molecule type" value="Genomic_DNA"/>
</dbReference>
<protein>
    <submittedName>
        <fullName evidence="2">Uncharacterized protein</fullName>
    </submittedName>
</protein>
<accession>A0A8X6TNT1</accession>
<feature type="region of interest" description="Disordered" evidence="1">
    <location>
        <begin position="1"/>
        <end position="130"/>
    </location>
</feature>